<organism evidence="7 8">
    <name type="scientific">Brassicogethes aeneus</name>
    <name type="common">Rape pollen beetle</name>
    <name type="synonym">Meligethes aeneus</name>
    <dbReference type="NCBI Taxonomy" id="1431903"/>
    <lineage>
        <taxon>Eukaryota</taxon>
        <taxon>Metazoa</taxon>
        <taxon>Ecdysozoa</taxon>
        <taxon>Arthropoda</taxon>
        <taxon>Hexapoda</taxon>
        <taxon>Insecta</taxon>
        <taxon>Pterygota</taxon>
        <taxon>Neoptera</taxon>
        <taxon>Endopterygota</taxon>
        <taxon>Coleoptera</taxon>
        <taxon>Polyphaga</taxon>
        <taxon>Cucujiformia</taxon>
        <taxon>Nitidulidae</taxon>
        <taxon>Meligethinae</taxon>
        <taxon>Brassicogethes</taxon>
    </lineage>
</organism>
<dbReference type="Proteomes" id="UP001154078">
    <property type="component" value="Chromosome 4"/>
</dbReference>
<proteinExistence type="predicted"/>
<dbReference type="EMBL" id="OV121135">
    <property type="protein sequence ID" value="CAH0555171.1"/>
    <property type="molecule type" value="Genomic_DNA"/>
</dbReference>
<keyword evidence="2 5" id="KW-0863">Zinc-finger</keyword>
<keyword evidence="4 5" id="KW-0238">DNA-binding</keyword>
<dbReference type="OrthoDB" id="6782094at2759"/>
<evidence type="ECO:0000313" key="7">
    <source>
        <dbReference type="EMBL" id="CAH0555171.1"/>
    </source>
</evidence>
<dbReference type="GO" id="GO:0003677">
    <property type="term" value="F:DNA binding"/>
    <property type="evidence" value="ECO:0007669"/>
    <property type="project" value="UniProtKB-UniRule"/>
</dbReference>
<dbReference type="InterPro" id="IPR006612">
    <property type="entry name" value="THAP_Znf"/>
</dbReference>
<dbReference type="GO" id="GO:0008270">
    <property type="term" value="F:zinc ion binding"/>
    <property type="evidence" value="ECO:0007669"/>
    <property type="project" value="UniProtKB-KW"/>
</dbReference>
<dbReference type="SUPFAM" id="SSF57716">
    <property type="entry name" value="Glucocorticoid receptor-like (DNA-binding domain)"/>
    <property type="match status" value="1"/>
</dbReference>
<dbReference type="SMART" id="SM00980">
    <property type="entry name" value="THAP"/>
    <property type="match status" value="1"/>
</dbReference>
<dbReference type="Pfam" id="PF05485">
    <property type="entry name" value="THAP"/>
    <property type="match status" value="1"/>
</dbReference>
<keyword evidence="1" id="KW-0479">Metal-binding</keyword>
<gene>
    <name evidence="7" type="ORF">MELIAE_LOCUS6603</name>
</gene>
<dbReference type="AlphaFoldDB" id="A0A9P0B677"/>
<feature type="domain" description="THAP-type" evidence="6">
    <location>
        <begin position="1"/>
        <end position="88"/>
    </location>
</feature>
<keyword evidence="3" id="KW-0862">Zinc</keyword>
<name>A0A9P0B677_BRAAE</name>
<evidence type="ECO:0000259" key="6">
    <source>
        <dbReference type="PROSITE" id="PS50950"/>
    </source>
</evidence>
<keyword evidence="8" id="KW-1185">Reference proteome</keyword>
<protein>
    <recommendedName>
        <fullName evidence="6">THAP-type domain-containing protein</fullName>
    </recommendedName>
</protein>
<evidence type="ECO:0000256" key="5">
    <source>
        <dbReference type="PROSITE-ProRule" id="PRU00309"/>
    </source>
</evidence>
<accession>A0A9P0B677</accession>
<evidence type="ECO:0000256" key="1">
    <source>
        <dbReference type="ARBA" id="ARBA00022723"/>
    </source>
</evidence>
<reference evidence="7" key="1">
    <citation type="submission" date="2021-12" db="EMBL/GenBank/DDBJ databases">
        <authorList>
            <person name="King R."/>
        </authorList>
    </citation>
    <scope>NUCLEOTIDE SEQUENCE</scope>
</reference>
<evidence type="ECO:0000256" key="4">
    <source>
        <dbReference type="ARBA" id="ARBA00023125"/>
    </source>
</evidence>
<evidence type="ECO:0000256" key="2">
    <source>
        <dbReference type="ARBA" id="ARBA00022771"/>
    </source>
</evidence>
<evidence type="ECO:0000313" key="8">
    <source>
        <dbReference type="Proteomes" id="UP001154078"/>
    </source>
</evidence>
<dbReference type="PROSITE" id="PS50950">
    <property type="entry name" value="ZF_THAP"/>
    <property type="match status" value="1"/>
</dbReference>
<evidence type="ECO:0000256" key="3">
    <source>
        <dbReference type="ARBA" id="ARBA00022833"/>
    </source>
</evidence>
<sequence>MPPKGEFLCICRGCSSKTGKGTSLFTIPKDFIRAEVWLKAANREDLLEKSVEELHKNYRLCEYHFEAKCPSGIFDFNLDKTKITPSLLAPPDATQTTVNLSPIPGNVGGDFKEELMPTRLKWCSQPYNG</sequence>